<dbReference type="Proteomes" id="UP000009170">
    <property type="component" value="Unassembled WGS sequence"/>
</dbReference>
<dbReference type="OrthoDB" id="5645at2759"/>
<feature type="domain" description="TPM" evidence="3">
    <location>
        <begin position="88"/>
        <end position="212"/>
    </location>
</feature>
<dbReference type="EMBL" id="CAID01000012">
    <property type="protein sequence ID" value="CEF99917.1"/>
    <property type="molecule type" value="Genomic_DNA"/>
</dbReference>
<dbReference type="AlphaFoldDB" id="A0A090MB13"/>
<feature type="region of interest" description="Disordered" evidence="1">
    <location>
        <begin position="218"/>
        <end position="239"/>
    </location>
</feature>
<dbReference type="InParanoid" id="A0A090MB13"/>
<keyword evidence="2" id="KW-1133">Transmembrane helix</keyword>
<evidence type="ECO:0000259" key="3">
    <source>
        <dbReference type="Pfam" id="PF04536"/>
    </source>
</evidence>
<dbReference type="RefSeq" id="XP_003082366.2">
    <property type="nucleotide sequence ID" value="XM_003082318.2"/>
</dbReference>
<dbReference type="InterPro" id="IPR007621">
    <property type="entry name" value="TPM_dom"/>
</dbReference>
<keyword evidence="2" id="KW-0812">Transmembrane</keyword>
<evidence type="ECO:0000256" key="2">
    <source>
        <dbReference type="SAM" id="Phobius"/>
    </source>
</evidence>
<dbReference type="GeneID" id="9836226"/>
<dbReference type="FunCoup" id="A0A090MB13">
    <property type="interactions" value="549"/>
</dbReference>
<reference evidence="4 5" key="2">
    <citation type="journal article" date="2014" name="BMC Genomics">
        <title>An improved genome of the model marine alga Ostreococcus tauri unfolds by assessing Illumina de novo assemblies.</title>
        <authorList>
            <person name="Blanc-Mathieu R."/>
            <person name="Verhelst B."/>
            <person name="Derelle E."/>
            <person name="Rombauts S."/>
            <person name="Bouget F.Y."/>
            <person name="Carre I."/>
            <person name="Chateau A."/>
            <person name="Eyre-Walker A."/>
            <person name="Grimsley N."/>
            <person name="Moreau H."/>
            <person name="Piegu B."/>
            <person name="Rivals E."/>
            <person name="Schackwitz W."/>
            <person name="Van de Peer Y."/>
            <person name="Piganeau G."/>
        </authorList>
    </citation>
    <scope>NUCLEOTIDE SEQUENCE [LARGE SCALE GENOMIC DNA]</scope>
    <source>
        <strain evidence="5">OTTH 0595 / CCAP 157/2 / RCC745</strain>
    </source>
</reference>
<proteinExistence type="predicted"/>
<dbReference type="PANTHER" id="PTHR30373">
    <property type="entry name" value="UPF0603 PROTEIN YGCG"/>
    <property type="match status" value="1"/>
</dbReference>
<keyword evidence="2" id="KW-0472">Membrane</keyword>
<evidence type="ECO:0000313" key="4">
    <source>
        <dbReference type="EMBL" id="CEF99917.1"/>
    </source>
</evidence>
<accession>A0A090MB13</accession>
<organism evidence="4 5">
    <name type="scientific">Ostreococcus tauri</name>
    <name type="common">Marine green alga</name>
    <dbReference type="NCBI Taxonomy" id="70448"/>
    <lineage>
        <taxon>Eukaryota</taxon>
        <taxon>Viridiplantae</taxon>
        <taxon>Chlorophyta</taxon>
        <taxon>Mamiellophyceae</taxon>
        <taxon>Mamiellales</taxon>
        <taxon>Bathycoccaceae</taxon>
        <taxon>Ostreococcus</taxon>
    </lineage>
</organism>
<comment type="caution">
    <text evidence="4">The sequence shown here is derived from an EMBL/GenBank/DDBJ whole genome shotgun (WGS) entry which is preliminary data.</text>
</comment>
<dbReference type="KEGG" id="ota:OT_ostta12g02180"/>
<feature type="transmembrane region" description="Helical" evidence="2">
    <location>
        <begin position="246"/>
        <end position="268"/>
    </location>
</feature>
<protein>
    <submittedName>
        <fullName evidence="4">TPM domain</fullName>
    </submittedName>
</protein>
<evidence type="ECO:0000313" key="5">
    <source>
        <dbReference type="Proteomes" id="UP000009170"/>
    </source>
</evidence>
<gene>
    <name evidence="4" type="ORF">OT_ostta12g02180</name>
</gene>
<evidence type="ECO:0000256" key="1">
    <source>
        <dbReference type="SAM" id="MobiDB-lite"/>
    </source>
</evidence>
<dbReference type="STRING" id="70448.A0A090MB13"/>
<dbReference type="Gene3D" id="3.10.310.50">
    <property type="match status" value="1"/>
</dbReference>
<name>A0A090MB13_OSTTA</name>
<dbReference type="PANTHER" id="PTHR30373:SF2">
    <property type="entry name" value="UPF0603 PROTEIN YGCG"/>
    <property type="match status" value="1"/>
</dbReference>
<sequence length="278" mass="29757">MATTTTSRVDARSMKLGMTCGRRSTRAVARASMKPTTENGVIERIGDAARASACGAALAVTLAFGGVDVARAGELEILQTPAPTNGYIVDDAAIMSKSSQQSVGKTLAELERRTGYHVNVITVRKLVFETDPFAFGDKVLETWYPTVEIGNDKGNLLLVKSTKDGAVVGGPKFLKAVGDDLIDSVLTSNYGINLEQEKYNEALVSSVKRIAAVLEGEADPGPPQKYEGPKGSTFKSREETNEKRDVFANVVIGLLVISFVVPMLQYAGYVVGDPDFDE</sequence>
<reference evidence="5" key="1">
    <citation type="journal article" date="2006" name="Proc. Natl. Acad. Sci. U.S.A.">
        <title>Genome analysis of the smallest free-living eukaryote Ostreococcus tauri unveils many unique features.</title>
        <authorList>
            <person name="Derelle E."/>
            <person name="Ferraz C."/>
            <person name="Rombauts S."/>
            <person name="Rouze P."/>
            <person name="Worden A.Z."/>
            <person name="Robbens S."/>
            <person name="Partensky F."/>
            <person name="Degroeve S."/>
            <person name="Echeynie S."/>
            <person name="Cooke R."/>
            <person name="Saeys Y."/>
            <person name="Wuyts J."/>
            <person name="Jabbari K."/>
            <person name="Bowler C."/>
            <person name="Panaud O."/>
            <person name="Piegu B."/>
            <person name="Ball S.G."/>
            <person name="Ral J.-P."/>
            <person name="Bouget F.-Y."/>
            <person name="Piganeau G."/>
            <person name="De Baets B."/>
            <person name="Picard A."/>
            <person name="Delseny M."/>
            <person name="Demaille J."/>
            <person name="Van de Peer Y."/>
            <person name="Moreau H."/>
        </authorList>
    </citation>
    <scope>NUCLEOTIDE SEQUENCE [LARGE SCALE GENOMIC DNA]</scope>
    <source>
        <strain evidence="5">OTTH 0595 / CCAP 157/2 / RCC745</strain>
    </source>
</reference>
<keyword evidence="5" id="KW-1185">Reference proteome</keyword>
<dbReference type="Pfam" id="PF04536">
    <property type="entry name" value="TPM_phosphatase"/>
    <property type="match status" value="1"/>
</dbReference>